<dbReference type="AlphaFoldDB" id="A0A9P3GL83"/>
<proteinExistence type="predicted"/>
<evidence type="ECO:0000313" key="1">
    <source>
        <dbReference type="EMBL" id="GJE97340.1"/>
    </source>
</evidence>
<name>A0A9P3GL83_9APHY</name>
<dbReference type="Proteomes" id="UP000703269">
    <property type="component" value="Unassembled WGS sequence"/>
</dbReference>
<keyword evidence="2" id="KW-1185">Reference proteome</keyword>
<reference evidence="1 2" key="1">
    <citation type="submission" date="2021-08" db="EMBL/GenBank/DDBJ databases">
        <title>Draft Genome Sequence of Phanerochaete sordida strain YK-624.</title>
        <authorList>
            <person name="Mori T."/>
            <person name="Dohra H."/>
            <person name="Suzuki T."/>
            <person name="Kawagishi H."/>
            <person name="Hirai H."/>
        </authorList>
    </citation>
    <scope>NUCLEOTIDE SEQUENCE [LARGE SCALE GENOMIC DNA]</scope>
    <source>
        <strain evidence="1 2">YK-624</strain>
    </source>
</reference>
<accession>A0A9P3GL83</accession>
<protein>
    <submittedName>
        <fullName evidence="1">Uncharacterized protein</fullName>
    </submittedName>
</protein>
<dbReference type="OrthoDB" id="10394903at2759"/>
<sequence>MHLPQTSAYAASAAAPCTCGSLPAQLARAPVSQCMKIVVSTGAGGAFLAEKVDCGSAYCRSSAQYAATQGWMGSLEQRMGTLKL</sequence>
<evidence type="ECO:0000313" key="2">
    <source>
        <dbReference type="Proteomes" id="UP000703269"/>
    </source>
</evidence>
<gene>
    <name evidence="1" type="ORF">PsYK624_135560</name>
</gene>
<dbReference type="EMBL" id="BPQB01000070">
    <property type="protein sequence ID" value="GJE97340.1"/>
    <property type="molecule type" value="Genomic_DNA"/>
</dbReference>
<comment type="caution">
    <text evidence="1">The sequence shown here is derived from an EMBL/GenBank/DDBJ whole genome shotgun (WGS) entry which is preliminary data.</text>
</comment>
<organism evidence="1 2">
    <name type="scientific">Phanerochaete sordida</name>
    <dbReference type="NCBI Taxonomy" id="48140"/>
    <lineage>
        <taxon>Eukaryota</taxon>
        <taxon>Fungi</taxon>
        <taxon>Dikarya</taxon>
        <taxon>Basidiomycota</taxon>
        <taxon>Agaricomycotina</taxon>
        <taxon>Agaricomycetes</taxon>
        <taxon>Polyporales</taxon>
        <taxon>Phanerochaetaceae</taxon>
        <taxon>Phanerochaete</taxon>
    </lineage>
</organism>